<keyword evidence="1" id="KW-1133">Transmembrane helix</keyword>
<gene>
    <name evidence="2" type="ORF">C923_03527</name>
</gene>
<dbReference type="Proteomes" id="UP000030697">
    <property type="component" value="Unassembled WGS sequence"/>
</dbReference>
<feature type="transmembrane region" description="Helical" evidence="1">
    <location>
        <begin position="49"/>
        <end position="67"/>
    </location>
</feature>
<dbReference type="AlphaFoldDB" id="W7JLE4"/>
<dbReference type="EMBL" id="KE124621">
    <property type="protein sequence ID" value="EWC75818.1"/>
    <property type="molecule type" value="Genomic_DNA"/>
</dbReference>
<accession>W7JLE4</accession>
<reference evidence="2 3" key="1">
    <citation type="submission" date="2013-02" db="EMBL/GenBank/DDBJ databases">
        <title>The Genome Sequence of Plasmodium falciparum UGT5.1.</title>
        <authorList>
            <consortium name="The Broad Institute Genome Sequencing Platform"/>
            <consortium name="The Broad Institute Genome Sequencing Center for Infectious Disease"/>
            <person name="Neafsey D."/>
            <person name="Cheeseman I."/>
            <person name="Volkman S."/>
            <person name="Adams J."/>
            <person name="Walker B."/>
            <person name="Young S.K."/>
            <person name="Zeng Q."/>
            <person name="Gargeya S."/>
            <person name="Fitzgerald M."/>
            <person name="Haas B."/>
            <person name="Abouelleil A."/>
            <person name="Alvarado L."/>
            <person name="Arachchi H.M."/>
            <person name="Berlin A.M."/>
            <person name="Chapman S.B."/>
            <person name="Dewar J."/>
            <person name="Goldberg J."/>
            <person name="Griggs A."/>
            <person name="Gujja S."/>
            <person name="Hansen M."/>
            <person name="Howarth C."/>
            <person name="Imamovic A."/>
            <person name="Larimer J."/>
            <person name="McCowan C."/>
            <person name="Murphy C."/>
            <person name="Neiman D."/>
            <person name="Pearson M."/>
            <person name="Priest M."/>
            <person name="Roberts A."/>
            <person name="Saif S."/>
            <person name="Shea T."/>
            <person name="Sisk P."/>
            <person name="Sykes S."/>
            <person name="Wortman J."/>
            <person name="Nusbaum C."/>
            <person name="Birren B."/>
        </authorList>
    </citation>
    <scope>NUCLEOTIDE SEQUENCE [LARGE SCALE GENOMIC DNA]</scope>
    <source>
        <strain evidence="2 3">UGT5.1</strain>
    </source>
</reference>
<organism evidence="2 3">
    <name type="scientific">Plasmodium falciparum UGT5.1</name>
    <dbReference type="NCBI Taxonomy" id="1237627"/>
    <lineage>
        <taxon>Eukaryota</taxon>
        <taxon>Sar</taxon>
        <taxon>Alveolata</taxon>
        <taxon>Apicomplexa</taxon>
        <taxon>Aconoidasida</taxon>
        <taxon>Haemosporida</taxon>
        <taxon>Plasmodiidae</taxon>
        <taxon>Plasmodium</taxon>
        <taxon>Plasmodium (Laverania)</taxon>
    </lineage>
</organism>
<evidence type="ECO:0000313" key="3">
    <source>
        <dbReference type="Proteomes" id="UP000030697"/>
    </source>
</evidence>
<evidence type="ECO:0000256" key="1">
    <source>
        <dbReference type="SAM" id="Phobius"/>
    </source>
</evidence>
<keyword evidence="1" id="KW-0812">Transmembrane</keyword>
<keyword evidence="1" id="KW-0472">Membrane</keyword>
<proteinExistence type="predicted"/>
<protein>
    <submittedName>
        <fullName evidence="2">Uncharacterized protein</fullName>
    </submittedName>
</protein>
<name>W7JLE4_PLAFA</name>
<sequence length="95" mass="11432">MIIKKTTKIGCIVKLNQTLEKFKNHIYGIMLPGNSMLMKQKKKKKKKKFENLIFFFLIIICVLYNYMHMIIHISRIKNSCIIITIFLFFYSHKNE</sequence>
<evidence type="ECO:0000313" key="2">
    <source>
        <dbReference type="EMBL" id="EWC75818.1"/>
    </source>
</evidence>